<evidence type="ECO:0000313" key="3">
    <source>
        <dbReference type="Proteomes" id="UP001375382"/>
    </source>
</evidence>
<sequence length="90" mass="9946">MPRPSLHSWFHTAKLLLLRQQLYALTIILTLGLLQLSDRVGVSLPFAAQLQIAPLNATVALLTVLLLTTLIVLACVRPLLSRPVVQTLRQ</sequence>
<evidence type="ECO:0000256" key="1">
    <source>
        <dbReference type="SAM" id="Phobius"/>
    </source>
</evidence>
<dbReference type="RefSeq" id="WP_335735594.1">
    <property type="nucleotide sequence ID" value="NZ_JALAAR010000005.1"/>
</dbReference>
<evidence type="ECO:0008006" key="4">
    <source>
        <dbReference type="Google" id="ProtNLM"/>
    </source>
</evidence>
<proteinExistence type="predicted"/>
<feature type="transmembrane region" description="Helical" evidence="1">
    <location>
        <begin position="57"/>
        <end position="80"/>
    </location>
</feature>
<keyword evidence="1" id="KW-0472">Membrane</keyword>
<dbReference type="Proteomes" id="UP001375382">
    <property type="component" value="Unassembled WGS sequence"/>
</dbReference>
<keyword evidence="1" id="KW-0812">Transmembrane</keyword>
<protein>
    <recommendedName>
        <fullName evidence="4">ABC transport system permease protein</fullName>
    </recommendedName>
</protein>
<reference evidence="2 3" key="1">
    <citation type="journal article" date="2023" name="Ecotoxicol. Environ. Saf.">
        <title>Mercury remediation potential of mercury-resistant strain Rheinheimera metallidurans sp. nov. isolated from a municipal waste dumping site.</title>
        <authorList>
            <person name="Yadav V."/>
            <person name="Manjhi A."/>
            <person name="Vadakedath N."/>
        </authorList>
    </citation>
    <scope>NUCLEOTIDE SEQUENCE [LARGE SCALE GENOMIC DNA]</scope>
    <source>
        <strain evidence="2 3">E-49</strain>
    </source>
</reference>
<keyword evidence="3" id="KW-1185">Reference proteome</keyword>
<name>A0ABU8C5J1_9GAMM</name>
<comment type="caution">
    <text evidence="2">The sequence shown here is derived from an EMBL/GenBank/DDBJ whole genome shotgun (WGS) entry which is preliminary data.</text>
</comment>
<organism evidence="2 3">
    <name type="scientific">Rheinheimera muenzenbergensis</name>
    <dbReference type="NCBI Taxonomy" id="1193628"/>
    <lineage>
        <taxon>Bacteria</taxon>
        <taxon>Pseudomonadati</taxon>
        <taxon>Pseudomonadota</taxon>
        <taxon>Gammaproteobacteria</taxon>
        <taxon>Chromatiales</taxon>
        <taxon>Chromatiaceae</taxon>
        <taxon>Rheinheimera</taxon>
    </lineage>
</organism>
<dbReference type="EMBL" id="JALAAR010000005">
    <property type="protein sequence ID" value="MEH8017187.1"/>
    <property type="molecule type" value="Genomic_DNA"/>
</dbReference>
<accession>A0ABU8C5J1</accession>
<evidence type="ECO:0000313" key="2">
    <source>
        <dbReference type="EMBL" id="MEH8017187.1"/>
    </source>
</evidence>
<keyword evidence="1" id="KW-1133">Transmembrane helix</keyword>
<feature type="transmembrane region" description="Helical" evidence="1">
    <location>
        <begin position="21"/>
        <end position="37"/>
    </location>
</feature>
<gene>
    <name evidence="2" type="ORF">MN202_08085</name>
</gene>